<evidence type="ECO:0000313" key="2">
    <source>
        <dbReference type="EMBL" id="TNN82544.1"/>
    </source>
</evidence>
<dbReference type="EMBL" id="SRLO01000038">
    <property type="protein sequence ID" value="TNN82544.1"/>
    <property type="molecule type" value="Genomic_DNA"/>
</dbReference>
<protein>
    <submittedName>
        <fullName evidence="2">Uncharacterized protein</fullName>
    </submittedName>
</protein>
<gene>
    <name evidence="2" type="ORF">EYF80_007062</name>
</gene>
<keyword evidence="3" id="KW-1185">Reference proteome</keyword>
<evidence type="ECO:0000256" key="1">
    <source>
        <dbReference type="SAM" id="MobiDB-lite"/>
    </source>
</evidence>
<comment type="caution">
    <text evidence="2">The sequence shown here is derived from an EMBL/GenBank/DDBJ whole genome shotgun (WGS) entry which is preliminary data.</text>
</comment>
<feature type="region of interest" description="Disordered" evidence="1">
    <location>
        <begin position="1"/>
        <end position="28"/>
    </location>
</feature>
<name>A0A4Z2IYE0_9TELE</name>
<accession>A0A4Z2IYE0</accession>
<organism evidence="2 3">
    <name type="scientific">Liparis tanakae</name>
    <name type="common">Tanaka's snailfish</name>
    <dbReference type="NCBI Taxonomy" id="230148"/>
    <lineage>
        <taxon>Eukaryota</taxon>
        <taxon>Metazoa</taxon>
        <taxon>Chordata</taxon>
        <taxon>Craniata</taxon>
        <taxon>Vertebrata</taxon>
        <taxon>Euteleostomi</taxon>
        <taxon>Actinopterygii</taxon>
        <taxon>Neopterygii</taxon>
        <taxon>Teleostei</taxon>
        <taxon>Neoteleostei</taxon>
        <taxon>Acanthomorphata</taxon>
        <taxon>Eupercaria</taxon>
        <taxon>Perciformes</taxon>
        <taxon>Cottioidei</taxon>
        <taxon>Cottales</taxon>
        <taxon>Liparidae</taxon>
        <taxon>Liparis</taxon>
    </lineage>
</organism>
<proteinExistence type="predicted"/>
<reference evidence="2 3" key="1">
    <citation type="submission" date="2019-03" db="EMBL/GenBank/DDBJ databases">
        <title>First draft genome of Liparis tanakae, snailfish: a comprehensive survey of snailfish specific genes.</title>
        <authorList>
            <person name="Kim W."/>
            <person name="Song I."/>
            <person name="Jeong J.-H."/>
            <person name="Kim D."/>
            <person name="Kim S."/>
            <person name="Ryu S."/>
            <person name="Song J.Y."/>
            <person name="Lee S.K."/>
        </authorList>
    </citation>
    <scope>NUCLEOTIDE SEQUENCE [LARGE SCALE GENOMIC DNA]</scope>
    <source>
        <tissue evidence="2">Muscle</tissue>
    </source>
</reference>
<feature type="compositionally biased region" description="Low complexity" evidence="1">
    <location>
        <begin position="1"/>
        <end position="19"/>
    </location>
</feature>
<dbReference type="Proteomes" id="UP000314294">
    <property type="component" value="Unassembled WGS sequence"/>
</dbReference>
<dbReference type="AlphaFoldDB" id="A0A4Z2IYE0"/>
<sequence>MTPSSSSSPPSRCMSASAAFQTTDDTDTEMGNRIGGFKKEAAAYLHVKAGGDAPPLFPSTGLFARLNEFPSGGRGTLVHDKVYRARDKLRHGVADVGPAADGALQHDRAALKGRGVDPPGRATTQVDVRLGFLLLADTVAVMASQHLPLSDLKTKISEALALVMAAGRPTGRARRAGLLVVALSALQGAVVTAAVRRVEVCVPQVVGQWTLWTGVQAAAEAIYQASVSCFLSGATPMSNCRPPIATMNALLHTSNSREMLTASLCREQRCQKILQSGSPSLVWPDDYQNWKFASVQLSLCLCHFLPPCLPSSPSSSSPPNWPCCILSTASHGPGDGWPAGVTRAVR</sequence>
<evidence type="ECO:0000313" key="3">
    <source>
        <dbReference type="Proteomes" id="UP000314294"/>
    </source>
</evidence>